<evidence type="ECO:0000313" key="1">
    <source>
        <dbReference type="EMBL" id="PWK07463.1"/>
    </source>
</evidence>
<sequence>MRKFVWMMMWSVTSVLVIYLAGEWFNSLLPE</sequence>
<gene>
    <name evidence="1" type="ORF">C7459_11762</name>
</gene>
<proteinExistence type="predicted"/>
<comment type="caution">
    <text evidence="1">The sequence shown here is derived from an EMBL/GenBank/DDBJ whole genome shotgun (WGS) entry which is preliminary data.</text>
</comment>
<reference evidence="1 2" key="1">
    <citation type="submission" date="2018-05" db="EMBL/GenBank/DDBJ databases">
        <title>Genomic Encyclopedia of Type Strains, Phase IV (KMG-IV): sequencing the most valuable type-strain genomes for metagenomic binning, comparative biology and taxonomic classification.</title>
        <authorList>
            <person name="Goeker M."/>
        </authorList>
    </citation>
    <scope>NUCLEOTIDE SEQUENCE [LARGE SCALE GENOMIC DNA]</scope>
    <source>
        <strain evidence="1 2">DSM 18773</strain>
    </source>
</reference>
<evidence type="ECO:0000313" key="2">
    <source>
        <dbReference type="Proteomes" id="UP000245634"/>
    </source>
</evidence>
<dbReference type="AlphaFoldDB" id="A0A316D4R4"/>
<name>A0A316D4R4_9BACL</name>
<organism evidence="1 2">
    <name type="scientific">Tumebacillus permanentifrigoris</name>
    <dbReference type="NCBI Taxonomy" id="378543"/>
    <lineage>
        <taxon>Bacteria</taxon>
        <taxon>Bacillati</taxon>
        <taxon>Bacillota</taxon>
        <taxon>Bacilli</taxon>
        <taxon>Bacillales</taxon>
        <taxon>Alicyclobacillaceae</taxon>
        <taxon>Tumebacillus</taxon>
    </lineage>
</organism>
<keyword evidence="2" id="KW-1185">Reference proteome</keyword>
<accession>A0A316D4R4</accession>
<dbReference type="Proteomes" id="UP000245634">
    <property type="component" value="Unassembled WGS sequence"/>
</dbReference>
<protein>
    <submittedName>
        <fullName evidence="1">Uncharacterized protein</fullName>
    </submittedName>
</protein>
<dbReference type="EMBL" id="QGGL01000017">
    <property type="protein sequence ID" value="PWK07463.1"/>
    <property type="molecule type" value="Genomic_DNA"/>
</dbReference>